<evidence type="ECO:0000256" key="3">
    <source>
        <dbReference type="ARBA" id="ARBA00004822"/>
    </source>
</evidence>
<keyword evidence="12 18" id="KW-0711">Selenium</keyword>
<proteinExistence type="inferred from homology"/>
<evidence type="ECO:0000313" key="22">
    <source>
        <dbReference type="Proteomes" id="UP000821837"/>
    </source>
</evidence>
<dbReference type="InterPro" id="IPR019872">
    <property type="entry name" value="Sec-tRNA_Se_transferase"/>
</dbReference>
<keyword evidence="7 18" id="KW-0820">tRNA-binding</keyword>
<reference evidence="21" key="1">
    <citation type="journal article" date="2020" name="Cell">
        <title>Large-Scale Comparative Analyses of Tick Genomes Elucidate Their Genetic Diversity and Vector Capacities.</title>
        <authorList>
            <consortium name="Tick Genome and Microbiome Consortium (TIGMIC)"/>
            <person name="Jia N."/>
            <person name="Wang J."/>
            <person name="Shi W."/>
            <person name="Du L."/>
            <person name="Sun Y."/>
            <person name="Zhan W."/>
            <person name="Jiang J.F."/>
            <person name="Wang Q."/>
            <person name="Zhang B."/>
            <person name="Ji P."/>
            <person name="Bell-Sakyi L."/>
            <person name="Cui X.M."/>
            <person name="Yuan T.T."/>
            <person name="Jiang B.G."/>
            <person name="Yang W.F."/>
            <person name="Lam T.T."/>
            <person name="Chang Q.C."/>
            <person name="Ding S.J."/>
            <person name="Wang X.J."/>
            <person name="Zhu J.G."/>
            <person name="Ruan X.D."/>
            <person name="Zhao L."/>
            <person name="Wei J.T."/>
            <person name="Ye R.Z."/>
            <person name="Que T.C."/>
            <person name="Du C.H."/>
            <person name="Zhou Y.H."/>
            <person name="Cheng J.X."/>
            <person name="Dai P.F."/>
            <person name="Guo W.B."/>
            <person name="Han X.H."/>
            <person name="Huang E.J."/>
            <person name="Li L.F."/>
            <person name="Wei W."/>
            <person name="Gao Y.C."/>
            <person name="Liu J.Z."/>
            <person name="Shao H.Z."/>
            <person name="Wang X."/>
            <person name="Wang C.C."/>
            <person name="Yang T.C."/>
            <person name="Huo Q.B."/>
            <person name="Li W."/>
            <person name="Chen H.Y."/>
            <person name="Chen S.E."/>
            <person name="Zhou L.G."/>
            <person name="Ni X.B."/>
            <person name="Tian J.H."/>
            <person name="Sheng Y."/>
            <person name="Liu T."/>
            <person name="Pan Y.S."/>
            <person name="Xia L.Y."/>
            <person name="Li J."/>
            <person name="Zhao F."/>
            <person name="Cao W.C."/>
        </authorList>
    </citation>
    <scope>NUCLEOTIDE SEQUENCE</scope>
    <source>
        <strain evidence="21">Rsan-2018</strain>
    </source>
</reference>
<feature type="binding site" evidence="19">
    <location>
        <position position="314"/>
    </location>
    <ligand>
        <name>substrate</name>
    </ligand>
</feature>
<evidence type="ECO:0000256" key="5">
    <source>
        <dbReference type="ARBA" id="ARBA00012464"/>
    </source>
</evidence>
<evidence type="ECO:0000256" key="16">
    <source>
        <dbReference type="ARBA" id="ARBA00032693"/>
    </source>
</evidence>
<comment type="function">
    <text evidence="2 18">Converts O-phosphoseryl-tRNA(Sec) to selenocysteinyl-tRNA(Sec) required for selenoprotein biosynthesis.</text>
</comment>
<dbReference type="GO" id="GO:0001514">
    <property type="term" value="P:selenocysteine incorporation"/>
    <property type="evidence" value="ECO:0007669"/>
    <property type="project" value="TreeGrafter"/>
</dbReference>
<feature type="modified residue" description="N6-(pyridoxal phosphate)lysine" evidence="20">
    <location>
        <position position="285"/>
    </location>
</feature>
<evidence type="ECO:0000256" key="19">
    <source>
        <dbReference type="PIRSR" id="PIRSR017689-1"/>
    </source>
</evidence>
<keyword evidence="22" id="KW-1185">Reference proteome</keyword>
<evidence type="ECO:0000256" key="12">
    <source>
        <dbReference type="ARBA" id="ARBA00023266"/>
    </source>
</evidence>
<evidence type="ECO:0000256" key="14">
    <source>
        <dbReference type="ARBA" id="ARBA00030669"/>
    </source>
</evidence>
<dbReference type="InterPro" id="IPR015421">
    <property type="entry name" value="PyrdxlP-dep_Trfase_major"/>
</dbReference>
<evidence type="ECO:0000313" key="21">
    <source>
        <dbReference type="EMBL" id="KAH7972279.1"/>
    </source>
</evidence>
<dbReference type="Pfam" id="PF05889">
    <property type="entry name" value="SepSecS"/>
    <property type="match status" value="1"/>
</dbReference>
<evidence type="ECO:0000256" key="8">
    <source>
        <dbReference type="ARBA" id="ARBA00022679"/>
    </source>
</evidence>
<dbReference type="VEuPathDB" id="VectorBase:RSAN_056166"/>
<dbReference type="PIRSF" id="PIRSF017689">
    <property type="entry name" value="SepSecS"/>
    <property type="match status" value="1"/>
</dbReference>
<accession>A0A9D4QBN3</accession>
<evidence type="ECO:0000256" key="10">
    <source>
        <dbReference type="ARBA" id="ARBA00022898"/>
    </source>
</evidence>
<feature type="binding site" evidence="19">
    <location>
        <position position="97"/>
    </location>
    <ligand>
        <name>substrate</name>
    </ligand>
</feature>
<feature type="binding site" evidence="19">
    <location>
        <position position="75"/>
    </location>
    <ligand>
        <name>pyridoxal 5'-phosphate</name>
        <dbReference type="ChEBI" id="CHEBI:597326"/>
    </ligand>
</feature>
<evidence type="ECO:0000256" key="11">
    <source>
        <dbReference type="ARBA" id="ARBA00022917"/>
    </source>
</evidence>
<comment type="pathway">
    <text evidence="3 18">Aminoacyl-tRNA biosynthesis; selenocysteinyl-tRNA(Sec) biosynthesis; selenocysteinyl-tRNA(Sec) from L-seryl-tRNA(Sec) (archaeal/eukaryal route): step 2/2.</text>
</comment>
<keyword evidence="9 18" id="KW-0694">RNA-binding</keyword>
<dbReference type="Proteomes" id="UP000821837">
    <property type="component" value="Chromosome 11"/>
</dbReference>
<sequence>MNPSNIALAKKYVKPTYVAQAGQAIGVHESKVSQLLEQGRIPDEGWDDSTIELLLHQLSMMDSNNFLGNSGVGEREARIASTLVSRRHYRMGHGIGRSGDICETQPKAAGSSLMNKLTNSMLLHMLQAAGVPSAKSCFIVPMATGMCLSLCMLTFRKQRGPRARYVVWSRIDHKSCFKSILTAGFEPVVVELLRVGDELQTDVAAMRSRISELGPETVACVLTTTSCFAPRAPDSLEEVARLCAEFDVPHLVNNAYGVQCTKCMHLIQQASRVGRLDAFVQSTDKNFLVPVGGGVVAGFDKALVDSIAQTYPGRASAAPTMDVFITLLSLGLSGFMRLRDERRIMFKYLQESLSKVAEKHGQEVLKTPNNRISMAMTVPSADADAVTGIGAMLFTRLVSGARAVPTHRTEPKKGFALTLYMIFHRKAPKKEEGVDYMKLIATAEKGADSGTLFTLYQGKVARQNITKEGLANIREGPEETLKE</sequence>
<dbReference type="PANTHER" id="PTHR12944:SF2">
    <property type="entry name" value="O-PHOSPHOSERYL-TRNA(SEC) SELENIUM TRANSFERASE"/>
    <property type="match status" value="1"/>
</dbReference>
<evidence type="ECO:0000256" key="17">
    <source>
        <dbReference type="ARBA" id="ARBA00048808"/>
    </source>
</evidence>
<comment type="catalytic activity">
    <reaction evidence="17 18">
        <text>O-phospho-L-seryl-tRNA(Sec) + selenophosphate + H2O = L-selenocysteinyl-tRNA(Sec) + 2 phosphate</text>
        <dbReference type="Rhea" id="RHEA:25041"/>
        <dbReference type="Rhea" id="RHEA-COMP:9743"/>
        <dbReference type="Rhea" id="RHEA-COMP:9947"/>
        <dbReference type="ChEBI" id="CHEBI:15377"/>
        <dbReference type="ChEBI" id="CHEBI:16144"/>
        <dbReference type="ChEBI" id="CHEBI:43474"/>
        <dbReference type="ChEBI" id="CHEBI:78551"/>
        <dbReference type="ChEBI" id="CHEBI:78573"/>
        <dbReference type="EC" id="2.9.1.2"/>
    </reaction>
</comment>
<comment type="caution">
    <text evidence="21">The sequence shown here is derived from an EMBL/GenBank/DDBJ whole genome shotgun (WGS) entry which is preliminary data.</text>
</comment>
<feature type="binding site" evidence="19">
    <location>
        <position position="272"/>
    </location>
    <ligand>
        <name>tRNA</name>
        <dbReference type="ChEBI" id="CHEBI:17843"/>
    </ligand>
</feature>
<keyword evidence="11 18" id="KW-0648">Protein biosynthesis</keyword>
<dbReference type="GO" id="GO:0005737">
    <property type="term" value="C:cytoplasm"/>
    <property type="evidence" value="ECO:0007669"/>
    <property type="project" value="UniProtKB-SubCell"/>
</dbReference>
<dbReference type="InterPro" id="IPR008829">
    <property type="entry name" value="SepSecS/SepCysS"/>
</dbReference>
<dbReference type="AlphaFoldDB" id="A0A9D4QBN3"/>
<dbReference type="Gene3D" id="3.40.640.10">
    <property type="entry name" value="Type I PLP-dependent aspartate aminotransferase-like (Major domain)"/>
    <property type="match status" value="1"/>
</dbReference>
<dbReference type="GO" id="GO:0001717">
    <property type="term" value="P:conversion of seryl-tRNAsec to selenocys-tRNAsec"/>
    <property type="evidence" value="ECO:0007669"/>
    <property type="project" value="UniProtKB-UniRule"/>
</dbReference>
<evidence type="ECO:0000256" key="1">
    <source>
        <dbReference type="ARBA" id="ARBA00001933"/>
    </source>
</evidence>
<protein>
    <recommendedName>
        <fullName evidence="6 18">O-phosphoseryl-tRNA(Sec) selenium transferase</fullName>
        <ecNumber evidence="5 18">2.9.1.2</ecNumber>
    </recommendedName>
    <alternativeName>
        <fullName evidence="14 18">Selenocysteine synthase</fullName>
    </alternativeName>
    <alternativeName>
        <fullName evidence="15 18">Selenocysteinyl-tRNA(Sec) synthase</fullName>
    </alternativeName>
    <alternativeName>
        <fullName evidence="16 18">Sep-tRNA:Sec-tRNA synthase</fullName>
    </alternativeName>
</protein>
<evidence type="ECO:0000256" key="6">
    <source>
        <dbReference type="ARBA" id="ARBA00021963"/>
    </source>
</evidence>
<dbReference type="GO" id="GO:0098621">
    <property type="term" value="F:O-phosphoseryl-tRNA(Sec) selenium transferase activity"/>
    <property type="evidence" value="ECO:0007669"/>
    <property type="project" value="UniProtKB-EC"/>
</dbReference>
<evidence type="ECO:0000256" key="2">
    <source>
        <dbReference type="ARBA" id="ARBA00002552"/>
    </source>
</evidence>
<feature type="binding site" evidence="19">
    <location>
        <position position="98"/>
    </location>
    <ligand>
        <name>substrate</name>
    </ligand>
</feature>
<keyword evidence="8 18" id="KW-0808">Transferase</keyword>
<keyword evidence="18" id="KW-0963">Cytoplasm</keyword>
<comment type="cofactor">
    <cofactor evidence="1 18 20">
        <name>pyridoxal 5'-phosphate</name>
        <dbReference type="ChEBI" id="CHEBI:597326"/>
    </cofactor>
</comment>
<name>A0A9D4QBN3_RHISA</name>
<evidence type="ECO:0000256" key="7">
    <source>
        <dbReference type="ARBA" id="ARBA00022555"/>
    </source>
</evidence>
<dbReference type="EC" id="2.9.1.2" evidence="5 18"/>
<evidence type="ECO:0000256" key="18">
    <source>
        <dbReference type="PIRNR" id="PIRNR017689"/>
    </source>
</evidence>
<feature type="binding site" evidence="19">
    <location>
        <position position="105"/>
    </location>
    <ligand>
        <name>substrate</name>
    </ligand>
</feature>
<evidence type="ECO:0000256" key="20">
    <source>
        <dbReference type="PIRSR" id="PIRSR017689-50"/>
    </source>
</evidence>
<evidence type="ECO:0000256" key="9">
    <source>
        <dbReference type="ARBA" id="ARBA00022884"/>
    </source>
</evidence>
<comment type="subcellular location">
    <subcellularLocation>
        <location evidence="18">Cytoplasm</location>
    </subcellularLocation>
</comment>
<keyword evidence="10 18" id="KW-0663">Pyridoxal phosphate</keyword>
<dbReference type="GO" id="GO:0000049">
    <property type="term" value="F:tRNA binding"/>
    <property type="evidence" value="ECO:0007669"/>
    <property type="project" value="UniProtKB-UniRule"/>
</dbReference>
<feature type="site" description="May act as a substrate filter by repelling compounds with a negatively charged alpha-carboxylate" evidence="20">
    <location>
        <position position="74"/>
    </location>
</feature>
<reference evidence="21" key="2">
    <citation type="submission" date="2021-09" db="EMBL/GenBank/DDBJ databases">
        <authorList>
            <person name="Jia N."/>
            <person name="Wang J."/>
            <person name="Shi W."/>
            <person name="Du L."/>
            <person name="Sun Y."/>
            <person name="Zhan W."/>
            <person name="Jiang J."/>
            <person name="Wang Q."/>
            <person name="Zhang B."/>
            <person name="Ji P."/>
            <person name="Sakyi L.B."/>
            <person name="Cui X."/>
            <person name="Yuan T."/>
            <person name="Jiang B."/>
            <person name="Yang W."/>
            <person name="Lam T.T.-Y."/>
            <person name="Chang Q."/>
            <person name="Ding S."/>
            <person name="Wang X."/>
            <person name="Zhu J."/>
            <person name="Ruan X."/>
            <person name="Zhao L."/>
            <person name="Wei J."/>
            <person name="Que T."/>
            <person name="Du C."/>
            <person name="Cheng J."/>
            <person name="Dai P."/>
            <person name="Han X."/>
            <person name="Huang E."/>
            <person name="Gao Y."/>
            <person name="Liu J."/>
            <person name="Shao H."/>
            <person name="Ye R."/>
            <person name="Li L."/>
            <person name="Wei W."/>
            <person name="Wang X."/>
            <person name="Wang C."/>
            <person name="Huo Q."/>
            <person name="Li W."/>
            <person name="Guo W."/>
            <person name="Chen H."/>
            <person name="Chen S."/>
            <person name="Zhou L."/>
            <person name="Zhou L."/>
            <person name="Ni X."/>
            <person name="Tian J."/>
            <person name="Zhou Y."/>
            <person name="Sheng Y."/>
            <person name="Liu T."/>
            <person name="Pan Y."/>
            <person name="Xia L."/>
            <person name="Li J."/>
            <person name="Zhao F."/>
            <person name="Cao W."/>
        </authorList>
    </citation>
    <scope>NUCLEOTIDE SEQUENCE</scope>
    <source>
        <strain evidence="21">Rsan-2018</strain>
        <tissue evidence="21">Larvae</tissue>
    </source>
</reference>
<comment type="similarity">
    <text evidence="4 18">Belongs to the SepSecS family.</text>
</comment>
<evidence type="ECO:0000256" key="15">
    <source>
        <dbReference type="ARBA" id="ARBA00032048"/>
    </source>
</evidence>
<organism evidence="21 22">
    <name type="scientific">Rhipicephalus sanguineus</name>
    <name type="common">Brown dog tick</name>
    <name type="synonym">Ixodes sanguineus</name>
    <dbReference type="NCBI Taxonomy" id="34632"/>
    <lineage>
        <taxon>Eukaryota</taxon>
        <taxon>Metazoa</taxon>
        <taxon>Ecdysozoa</taxon>
        <taxon>Arthropoda</taxon>
        <taxon>Chelicerata</taxon>
        <taxon>Arachnida</taxon>
        <taxon>Acari</taxon>
        <taxon>Parasitiformes</taxon>
        <taxon>Ixodida</taxon>
        <taxon>Ixodoidea</taxon>
        <taxon>Ixodidae</taxon>
        <taxon>Rhipicephalinae</taxon>
        <taxon>Rhipicephalus</taxon>
        <taxon>Rhipicephalus</taxon>
    </lineage>
</organism>
<dbReference type="NCBIfam" id="TIGR03531">
    <property type="entry name" value="selenium_SpcS"/>
    <property type="match status" value="1"/>
</dbReference>
<evidence type="ECO:0000256" key="4">
    <source>
        <dbReference type="ARBA" id="ARBA00007037"/>
    </source>
</evidence>
<dbReference type="EMBL" id="JABSTV010001247">
    <property type="protein sequence ID" value="KAH7972279.1"/>
    <property type="molecule type" value="Genomic_DNA"/>
</dbReference>
<dbReference type="PANTHER" id="PTHR12944">
    <property type="entry name" value="SOLUBLE LIVER ANTIGEN/LIVER PANCREAS ANTIGEN"/>
    <property type="match status" value="1"/>
</dbReference>
<dbReference type="InterPro" id="IPR015424">
    <property type="entry name" value="PyrdxlP-dep_Trfase"/>
</dbReference>
<evidence type="ECO:0000256" key="13">
    <source>
        <dbReference type="ARBA" id="ARBA00026053"/>
    </source>
</evidence>
<feature type="binding site" evidence="19">
    <location>
        <position position="396"/>
    </location>
    <ligand>
        <name>tRNA</name>
        <dbReference type="ChEBI" id="CHEBI:17843"/>
    </ligand>
</feature>
<gene>
    <name evidence="21" type="ORF">HPB52_010778</name>
</gene>
<dbReference type="SUPFAM" id="SSF53383">
    <property type="entry name" value="PLP-dependent transferases"/>
    <property type="match status" value="1"/>
</dbReference>
<comment type="subunit">
    <text evidence="13">Homotetramer formed by a catalytic dimer and a non-catalytic dimer serving as a binding platform that orients tRNASec for catalysis. Each tetramer binds the CCA ends of two tRNAs which point to the active sites of the catalytic dimer.</text>
</comment>